<accession>A0A9W7LFJ2</accession>
<dbReference type="PANTHER" id="PTHR48100">
    <property type="entry name" value="BROAD-SPECIFICITY PHOSPHATASE YOR283W-RELATED"/>
    <property type="match status" value="1"/>
</dbReference>
<keyword evidence="2" id="KW-1185">Reference proteome</keyword>
<dbReference type="CDD" id="cd07067">
    <property type="entry name" value="HP_PGM_like"/>
    <property type="match status" value="1"/>
</dbReference>
<dbReference type="Gene3D" id="3.40.50.1240">
    <property type="entry name" value="Phosphoglycerate mutase-like"/>
    <property type="match status" value="1"/>
</dbReference>
<dbReference type="SUPFAM" id="SSF53254">
    <property type="entry name" value="Phosphoglycerate mutase-like"/>
    <property type="match status" value="1"/>
</dbReference>
<evidence type="ECO:0000313" key="1">
    <source>
        <dbReference type="EMBL" id="GMI48223.1"/>
    </source>
</evidence>
<proteinExistence type="predicted"/>
<gene>
    <name evidence="1" type="ORF">TrCOL_g4323</name>
</gene>
<dbReference type="InterPro" id="IPR029033">
    <property type="entry name" value="His_PPase_superfam"/>
</dbReference>
<dbReference type="AlphaFoldDB" id="A0A9W7LFJ2"/>
<dbReference type="SMART" id="SM00855">
    <property type="entry name" value="PGAM"/>
    <property type="match status" value="1"/>
</dbReference>
<evidence type="ECO:0008006" key="3">
    <source>
        <dbReference type="Google" id="ProtNLM"/>
    </source>
</evidence>
<reference evidence="2" key="1">
    <citation type="journal article" date="2023" name="Commun. Biol.">
        <title>Genome analysis of Parmales, the sister group of diatoms, reveals the evolutionary specialization of diatoms from phago-mixotrophs to photoautotrophs.</title>
        <authorList>
            <person name="Ban H."/>
            <person name="Sato S."/>
            <person name="Yoshikawa S."/>
            <person name="Yamada K."/>
            <person name="Nakamura Y."/>
            <person name="Ichinomiya M."/>
            <person name="Sato N."/>
            <person name="Blanc-Mathieu R."/>
            <person name="Endo H."/>
            <person name="Kuwata A."/>
            <person name="Ogata H."/>
        </authorList>
    </citation>
    <scope>NUCLEOTIDE SEQUENCE [LARGE SCALE GENOMIC DNA]</scope>
</reference>
<name>A0A9W7LFJ2_9STRA</name>
<dbReference type="InterPro" id="IPR050275">
    <property type="entry name" value="PGM_Phosphatase"/>
</dbReference>
<dbReference type="Proteomes" id="UP001165065">
    <property type="component" value="Unassembled WGS sequence"/>
</dbReference>
<dbReference type="GO" id="GO:0016791">
    <property type="term" value="F:phosphatase activity"/>
    <property type="evidence" value="ECO:0007669"/>
    <property type="project" value="TreeGrafter"/>
</dbReference>
<dbReference type="OrthoDB" id="496981at2759"/>
<comment type="caution">
    <text evidence="1">The sequence shown here is derived from an EMBL/GenBank/DDBJ whole genome shotgun (WGS) entry which is preliminary data.</text>
</comment>
<dbReference type="GO" id="GO:0005737">
    <property type="term" value="C:cytoplasm"/>
    <property type="evidence" value="ECO:0007669"/>
    <property type="project" value="TreeGrafter"/>
</dbReference>
<dbReference type="Pfam" id="PF00300">
    <property type="entry name" value="His_Phos_1"/>
    <property type="match status" value="1"/>
</dbReference>
<dbReference type="InterPro" id="IPR013078">
    <property type="entry name" value="His_Pase_superF_clade-1"/>
</dbReference>
<sequence>MKRVTFIRHGRSLANEWLSGESSWGSPNFTDPPHLKDSKLNEVGRMQAARELSLNLKSVSADIVFVSPLTRTLETLRLSCDGTDNLPVKKFALPLLAERLYMIADVGTSKSTLESLYSPFVDFGLVTEEEWWWNEDRLEETYVEWRPSGENQQYSVKGETPSAFKQRMLDLYTFLSSRPEEHVVCVTSWGIIRALTKLDAENCQVVESRIDDIKRSLEEWEDDEY</sequence>
<evidence type="ECO:0000313" key="2">
    <source>
        <dbReference type="Proteomes" id="UP001165065"/>
    </source>
</evidence>
<dbReference type="EMBL" id="BRYA01000380">
    <property type="protein sequence ID" value="GMI48223.1"/>
    <property type="molecule type" value="Genomic_DNA"/>
</dbReference>
<dbReference type="PANTHER" id="PTHR48100:SF1">
    <property type="entry name" value="HISTIDINE PHOSPHATASE FAMILY PROTEIN-RELATED"/>
    <property type="match status" value="1"/>
</dbReference>
<protein>
    <recommendedName>
        <fullName evidence="3">Phosphoglycerate mutase</fullName>
    </recommendedName>
</protein>
<organism evidence="1 2">
    <name type="scientific">Triparma columacea</name>
    <dbReference type="NCBI Taxonomy" id="722753"/>
    <lineage>
        <taxon>Eukaryota</taxon>
        <taxon>Sar</taxon>
        <taxon>Stramenopiles</taxon>
        <taxon>Ochrophyta</taxon>
        <taxon>Bolidophyceae</taxon>
        <taxon>Parmales</taxon>
        <taxon>Triparmaceae</taxon>
        <taxon>Triparma</taxon>
    </lineage>
</organism>